<proteinExistence type="predicted"/>
<dbReference type="InterPro" id="IPR001077">
    <property type="entry name" value="COMT_C"/>
</dbReference>
<feature type="active site" description="Proton acceptor" evidence="4">
    <location>
        <position position="269"/>
    </location>
</feature>
<dbReference type="GO" id="GO:0032259">
    <property type="term" value="P:methylation"/>
    <property type="evidence" value="ECO:0007669"/>
    <property type="project" value="UniProtKB-KW"/>
</dbReference>
<comment type="caution">
    <text evidence="8">The sequence shown here is derived from an EMBL/GenBank/DDBJ whole genome shotgun (WGS) entry which is preliminary data.</text>
</comment>
<keyword evidence="1" id="KW-0489">Methyltransferase</keyword>
<organism evidence="8 9">
    <name type="scientific">Citrus x changshan-huyou</name>
    <dbReference type="NCBI Taxonomy" id="2935761"/>
    <lineage>
        <taxon>Eukaryota</taxon>
        <taxon>Viridiplantae</taxon>
        <taxon>Streptophyta</taxon>
        <taxon>Embryophyta</taxon>
        <taxon>Tracheophyta</taxon>
        <taxon>Spermatophyta</taxon>
        <taxon>Magnoliopsida</taxon>
        <taxon>eudicotyledons</taxon>
        <taxon>Gunneridae</taxon>
        <taxon>Pentapetalae</taxon>
        <taxon>rosids</taxon>
        <taxon>malvids</taxon>
        <taxon>Sapindales</taxon>
        <taxon>Rutaceae</taxon>
        <taxon>Aurantioideae</taxon>
        <taxon>Citrus</taxon>
    </lineage>
</organism>
<name>A0AAP0LZD1_9ROSI</name>
<dbReference type="InterPro" id="IPR012967">
    <property type="entry name" value="COMT_dimerisation"/>
</dbReference>
<dbReference type="EMBL" id="JBCGBO010000006">
    <property type="protein sequence ID" value="KAK9193157.1"/>
    <property type="molecule type" value="Genomic_DNA"/>
</dbReference>
<dbReference type="PROSITE" id="PS51683">
    <property type="entry name" value="SAM_OMT_II"/>
    <property type="match status" value="1"/>
</dbReference>
<evidence type="ECO:0000313" key="7">
    <source>
        <dbReference type="EMBL" id="KAK9193156.1"/>
    </source>
</evidence>
<protein>
    <submittedName>
        <fullName evidence="8">Uncharacterized protein</fullName>
    </submittedName>
</protein>
<gene>
    <name evidence="7" type="ORF">WN944_003853</name>
    <name evidence="8" type="ORF">WN944_003854</name>
</gene>
<dbReference type="GO" id="GO:0008171">
    <property type="term" value="F:O-methyltransferase activity"/>
    <property type="evidence" value="ECO:0007669"/>
    <property type="project" value="InterPro"/>
</dbReference>
<dbReference type="InterPro" id="IPR036390">
    <property type="entry name" value="WH_DNA-bd_sf"/>
</dbReference>
<dbReference type="Gene3D" id="3.40.50.150">
    <property type="entry name" value="Vaccinia Virus protein VP39"/>
    <property type="match status" value="1"/>
</dbReference>
<dbReference type="Gene3D" id="1.10.10.10">
    <property type="entry name" value="Winged helix-like DNA-binding domain superfamily/Winged helix DNA-binding domain"/>
    <property type="match status" value="1"/>
</dbReference>
<dbReference type="EMBL" id="JBCGBO010000006">
    <property type="protein sequence ID" value="KAK9193156.1"/>
    <property type="molecule type" value="Genomic_DNA"/>
</dbReference>
<dbReference type="FunFam" id="1.10.10.10:FF:000357">
    <property type="entry name" value="Caffeic acid 3-O-methyltransferase"/>
    <property type="match status" value="1"/>
</dbReference>
<dbReference type="Pfam" id="PF00891">
    <property type="entry name" value="Methyltransf_2"/>
    <property type="match status" value="1"/>
</dbReference>
<dbReference type="InterPro" id="IPR029063">
    <property type="entry name" value="SAM-dependent_MTases_sf"/>
</dbReference>
<dbReference type="InterPro" id="IPR016461">
    <property type="entry name" value="COMT-like"/>
</dbReference>
<evidence type="ECO:0000313" key="8">
    <source>
        <dbReference type="EMBL" id="KAK9193157.1"/>
    </source>
</evidence>
<dbReference type="Pfam" id="PF08100">
    <property type="entry name" value="Dimerisation"/>
    <property type="match status" value="1"/>
</dbReference>
<dbReference type="SUPFAM" id="SSF46785">
    <property type="entry name" value="Winged helix' DNA-binding domain"/>
    <property type="match status" value="1"/>
</dbReference>
<dbReference type="PIRSF" id="PIRSF005739">
    <property type="entry name" value="O-mtase"/>
    <property type="match status" value="1"/>
</dbReference>
<sequence length="365" mass="40550">MGSFQDQVMKLSNDEQDFLLAMELSTGSILPMTMKAAIELGVLEILAKASPSQLSSSEIASQLPTNNKEAPVVLLDRILRLLASHSLLTCNLVTNTDGSVQRLYGLASICRYFVQNEDGVSLAPYLLLSLDKVAMEPWYHLKDAALEGTLPAMKACKGILHAFEHIAKDARIHNLFNQTMHNHTTIVMKKIIEIYKGFEGLNQLLDVAGGLGATLRLIVEKYPQIKGINFDLPHVVKDAPSCPGVEHGGGDMFVEVPKAQTIFMKWILHDWGDDLCLKILKNCYDALPESGKIIVVESIMTEFPETDIISKNISRLHITVSNLFPGAKERTLEEFKSLATRAGFPAIKVICRAYCYWVIEFCKMI</sequence>
<reference evidence="8 9" key="1">
    <citation type="submission" date="2024-05" db="EMBL/GenBank/DDBJ databases">
        <title>Haplotype-resolved chromosome-level genome assembly of Huyou (Citrus changshanensis).</title>
        <authorList>
            <person name="Miao C."/>
            <person name="Chen W."/>
            <person name="Wu Y."/>
            <person name="Wang L."/>
            <person name="Zhao S."/>
            <person name="Grierson D."/>
            <person name="Xu C."/>
            <person name="Chen K."/>
        </authorList>
    </citation>
    <scope>NUCLEOTIDE SEQUENCE [LARGE SCALE GENOMIC DNA]</scope>
    <source>
        <strain evidence="8">01-14</strain>
        <tissue evidence="8">Leaf</tissue>
    </source>
</reference>
<keyword evidence="9" id="KW-1185">Reference proteome</keyword>
<dbReference type="InterPro" id="IPR036388">
    <property type="entry name" value="WH-like_DNA-bd_sf"/>
</dbReference>
<evidence type="ECO:0000313" key="9">
    <source>
        <dbReference type="Proteomes" id="UP001428341"/>
    </source>
</evidence>
<dbReference type="Proteomes" id="UP001428341">
    <property type="component" value="Unassembled WGS sequence"/>
</dbReference>
<keyword evidence="3" id="KW-0949">S-adenosyl-L-methionine</keyword>
<feature type="domain" description="O-methyltransferase dimerisation" evidence="6">
    <location>
        <begin position="22"/>
        <end position="115"/>
    </location>
</feature>
<evidence type="ECO:0000259" key="6">
    <source>
        <dbReference type="Pfam" id="PF08100"/>
    </source>
</evidence>
<dbReference type="AlphaFoldDB" id="A0AAP0LZD1"/>
<evidence type="ECO:0000256" key="4">
    <source>
        <dbReference type="PIRSR" id="PIRSR005739-1"/>
    </source>
</evidence>
<evidence type="ECO:0000259" key="5">
    <source>
        <dbReference type="Pfam" id="PF00891"/>
    </source>
</evidence>
<accession>A0AAP0LZD1</accession>
<dbReference type="SUPFAM" id="SSF53335">
    <property type="entry name" value="S-adenosyl-L-methionine-dependent methyltransferases"/>
    <property type="match status" value="1"/>
</dbReference>
<evidence type="ECO:0000256" key="2">
    <source>
        <dbReference type="ARBA" id="ARBA00022679"/>
    </source>
</evidence>
<feature type="domain" description="O-methyltransferase C-terminal" evidence="5">
    <location>
        <begin position="138"/>
        <end position="344"/>
    </location>
</feature>
<evidence type="ECO:0000256" key="1">
    <source>
        <dbReference type="ARBA" id="ARBA00022603"/>
    </source>
</evidence>
<dbReference type="GO" id="GO:0046983">
    <property type="term" value="F:protein dimerization activity"/>
    <property type="evidence" value="ECO:0007669"/>
    <property type="project" value="InterPro"/>
</dbReference>
<evidence type="ECO:0000256" key="3">
    <source>
        <dbReference type="ARBA" id="ARBA00022691"/>
    </source>
</evidence>
<dbReference type="PANTHER" id="PTHR11746">
    <property type="entry name" value="O-METHYLTRANSFERASE"/>
    <property type="match status" value="1"/>
</dbReference>
<keyword evidence="2" id="KW-0808">Transferase</keyword>